<reference evidence="8 9" key="1">
    <citation type="submission" date="2023-07" db="EMBL/GenBank/DDBJ databases">
        <title>Sequencing the genomes of 1000 actinobacteria strains.</title>
        <authorList>
            <person name="Klenk H.-P."/>
        </authorList>
    </citation>
    <scope>NUCLEOTIDE SEQUENCE [LARGE SCALE GENOMIC DNA]</scope>
    <source>
        <strain evidence="8 9">DSM 17163</strain>
    </source>
</reference>
<evidence type="ECO:0000313" key="9">
    <source>
        <dbReference type="Proteomes" id="UP001243212"/>
    </source>
</evidence>
<accession>A0ABT9NH60</accession>
<dbReference type="PANTHER" id="PTHR34478">
    <property type="entry name" value="PROTEIN LEMA"/>
    <property type="match status" value="1"/>
</dbReference>
<proteinExistence type="inferred from homology"/>
<dbReference type="SUPFAM" id="SSF140478">
    <property type="entry name" value="LemA-like"/>
    <property type="match status" value="1"/>
</dbReference>
<dbReference type="Proteomes" id="UP001243212">
    <property type="component" value="Unassembled WGS sequence"/>
</dbReference>
<feature type="region of interest" description="Disordered" evidence="6">
    <location>
        <begin position="175"/>
        <end position="194"/>
    </location>
</feature>
<comment type="subcellular location">
    <subcellularLocation>
        <location evidence="1">Membrane</location>
        <topology evidence="1">Single-pass membrane protein</topology>
    </subcellularLocation>
</comment>
<evidence type="ECO:0000256" key="7">
    <source>
        <dbReference type="SAM" id="Phobius"/>
    </source>
</evidence>
<dbReference type="PANTHER" id="PTHR34478:SF2">
    <property type="entry name" value="MEMBRANE PROTEIN"/>
    <property type="match status" value="1"/>
</dbReference>
<gene>
    <name evidence="8" type="ORF">J2S70_001292</name>
</gene>
<comment type="caution">
    <text evidence="8">The sequence shown here is derived from an EMBL/GenBank/DDBJ whole genome shotgun (WGS) entry which is preliminary data.</text>
</comment>
<evidence type="ECO:0000256" key="4">
    <source>
        <dbReference type="ARBA" id="ARBA00022989"/>
    </source>
</evidence>
<comment type="similarity">
    <text evidence="2">Belongs to the LemA family.</text>
</comment>
<keyword evidence="9" id="KW-1185">Reference proteome</keyword>
<dbReference type="InterPro" id="IPR023353">
    <property type="entry name" value="LemA-like_dom_sf"/>
</dbReference>
<evidence type="ECO:0000256" key="1">
    <source>
        <dbReference type="ARBA" id="ARBA00004167"/>
    </source>
</evidence>
<keyword evidence="3 7" id="KW-0812">Transmembrane</keyword>
<keyword evidence="5 7" id="KW-0472">Membrane</keyword>
<evidence type="ECO:0000256" key="2">
    <source>
        <dbReference type="ARBA" id="ARBA00008854"/>
    </source>
</evidence>
<name>A0ABT9NH60_9ACTO</name>
<dbReference type="InterPro" id="IPR007156">
    <property type="entry name" value="MamQ_LemA"/>
</dbReference>
<sequence length="194" mass="22394">MDQAIVIVIIVAALLVLYPIYVYNKLNRRKLSAERAWSAVDAYLQQRFDELNSLFEQLLTAFDVESKVFTEVSRLRAGITKAQESGERQDAIQAYQQANGFMLGFRQEAYPEMKSMDQSIFTASRTSHIETEINAARRVYNSNVMSYNVLLKNFPSNIVSRMFSHEPLPMFEAEQQARSRPAMPSANYVRRKYE</sequence>
<feature type="transmembrane region" description="Helical" evidence="7">
    <location>
        <begin position="6"/>
        <end position="23"/>
    </location>
</feature>
<dbReference type="EMBL" id="JAUSQX010000001">
    <property type="protein sequence ID" value="MDP9806710.1"/>
    <property type="molecule type" value="Genomic_DNA"/>
</dbReference>
<organism evidence="8 9">
    <name type="scientific">Trueperella bonasi</name>
    <dbReference type="NCBI Taxonomy" id="312286"/>
    <lineage>
        <taxon>Bacteria</taxon>
        <taxon>Bacillati</taxon>
        <taxon>Actinomycetota</taxon>
        <taxon>Actinomycetes</taxon>
        <taxon>Actinomycetales</taxon>
        <taxon>Actinomycetaceae</taxon>
        <taxon>Trueperella</taxon>
    </lineage>
</organism>
<evidence type="ECO:0000313" key="8">
    <source>
        <dbReference type="EMBL" id="MDP9806710.1"/>
    </source>
</evidence>
<dbReference type="Gene3D" id="1.20.1440.20">
    <property type="entry name" value="LemA-like domain"/>
    <property type="match status" value="1"/>
</dbReference>
<evidence type="ECO:0000256" key="3">
    <source>
        <dbReference type="ARBA" id="ARBA00022692"/>
    </source>
</evidence>
<keyword evidence="4 7" id="KW-1133">Transmembrane helix</keyword>
<evidence type="ECO:0000256" key="6">
    <source>
        <dbReference type="SAM" id="MobiDB-lite"/>
    </source>
</evidence>
<dbReference type="RefSeq" id="WP_307682919.1">
    <property type="nucleotide sequence ID" value="NZ_JAUSQX010000001.1"/>
</dbReference>
<protein>
    <submittedName>
        <fullName evidence="8">LemA protein</fullName>
    </submittedName>
</protein>
<dbReference type="Pfam" id="PF04011">
    <property type="entry name" value="LemA"/>
    <property type="match status" value="1"/>
</dbReference>
<evidence type="ECO:0000256" key="5">
    <source>
        <dbReference type="ARBA" id="ARBA00023136"/>
    </source>
</evidence>